<evidence type="ECO:0000256" key="6">
    <source>
        <dbReference type="ARBA" id="ARBA00022989"/>
    </source>
</evidence>
<keyword evidence="5 8" id="KW-0812">Transmembrane</keyword>
<feature type="transmembrane region" description="Helical" evidence="8">
    <location>
        <begin position="307"/>
        <end position="325"/>
    </location>
</feature>
<comment type="subcellular location">
    <subcellularLocation>
        <location evidence="1">Cell membrane</location>
        <topology evidence="1">Multi-pass membrane protein</topology>
    </subcellularLocation>
</comment>
<feature type="transmembrane region" description="Helical" evidence="8">
    <location>
        <begin position="332"/>
        <end position="357"/>
    </location>
</feature>
<keyword evidence="3" id="KW-1003">Cell membrane</keyword>
<feature type="domain" description="Major facilitator superfamily (MFS) profile" evidence="9">
    <location>
        <begin position="16"/>
        <end position="448"/>
    </location>
</feature>
<keyword evidence="2" id="KW-0813">Transport</keyword>
<dbReference type="AlphaFoldDB" id="A0A177BAS1"/>
<dbReference type="PROSITE" id="PS00217">
    <property type="entry name" value="SUGAR_TRANSPORT_2"/>
    <property type="match status" value="1"/>
</dbReference>
<evidence type="ECO:0000256" key="4">
    <source>
        <dbReference type="ARBA" id="ARBA00022597"/>
    </source>
</evidence>
<accession>A0A177BAS1</accession>
<feature type="transmembrane region" description="Helical" evidence="8">
    <location>
        <begin position="109"/>
        <end position="127"/>
    </location>
</feature>
<feature type="transmembrane region" description="Helical" evidence="8">
    <location>
        <begin position="84"/>
        <end position="103"/>
    </location>
</feature>
<evidence type="ECO:0000256" key="7">
    <source>
        <dbReference type="ARBA" id="ARBA00023136"/>
    </source>
</evidence>
<dbReference type="InterPro" id="IPR050549">
    <property type="entry name" value="MFS_Trehalose_Transporter"/>
</dbReference>
<dbReference type="InterPro" id="IPR036259">
    <property type="entry name" value="MFS_trans_sf"/>
</dbReference>
<protein>
    <recommendedName>
        <fullName evidence="9">Major facilitator superfamily (MFS) profile domain-containing protein</fullName>
    </recommendedName>
</protein>
<dbReference type="SUPFAM" id="SSF103473">
    <property type="entry name" value="MFS general substrate transporter"/>
    <property type="match status" value="1"/>
</dbReference>
<feature type="transmembrane region" description="Helical" evidence="8">
    <location>
        <begin position="166"/>
        <end position="183"/>
    </location>
</feature>
<dbReference type="InterPro" id="IPR005829">
    <property type="entry name" value="Sugar_transporter_CS"/>
</dbReference>
<evidence type="ECO:0000256" key="1">
    <source>
        <dbReference type="ARBA" id="ARBA00004651"/>
    </source>
</evidence>
<dbReference type="InterPro" id="IPR020846">
    <property type="entry name" value="MFS_dom"/>
</dbReference>
<comment type="caution">
    <text evidence="10">The sequence shown here is derived from an EMBL/GenBank/DDBJ whole genome shotgun (WGS) entry which is preliminary data.</text>
</comment>
<evidence type="ECO:0000313" key="10">
    <source>
        <dbReference type="EMBL" id="OAF70631.1"/>
    </source>
</evidence>
<dbReference type="GO" id="GO:0005886">
    <property type="term" value="C:plasma membrane"/>
    <property type="evidence" value="ECO:0007669"/>
    <property type="project" value="UniProtKB-SubCell"/>
</dbReference>
<feature type="transmembrane region" description="Helical" evidence="8">
    <location>
        <begin position="139"/>
        <end position="160"/>
    </location>
</feature>
<dbReference type="GO" id="GO:0022857">
    <property type="term" value="F:transmembrane transporter activity"/>
    <property type="evidence" value="ECO:0007669"/>
    <property type="project" value="InterPro"/>
</dbReference>
<evidence type="ECO:0000256" key="3">
    <source>
        <dbReference type="ARBA" id="ARBA00022475"/>
    </source>
</evidence>
<keyword evidence="11" id="KW-1185">Reference proteome</keyword>
<dbReference type="PANTHER" id="PTHR48021">
    <property type="match status" value="1"/>
</dbReference>
<dbReference type="Gene3D" id="1.20.1250.20">
    <property type="entry name" value="MFS general substrate transporter like domains"/>
    <property type="match status" value="1"/>
</dbReference>
<keyword evidence="4" id="KW-0762">Sugar transport</keyword>
<feature type="transmembrane region" description="Helical" evidence="8">
    <location>
        <begin position="52"/>
        <end position="72"/>
    </location>
</feature>
<dbReference type="Pfam" id="PF00083">
    <property type="entry name" value="Sugar_tr"/>
    <property type="match status" value="1"/>
</dbReference>
<gene>
    <name evidence="10" type="ORF">A3Q56_01607</name>
</gene>
<feature type="transmembrane region" description="Helical" evidence="8">
    <location>
        <begin position="394"/>
        <end position="414"/>
    </location>
</feature>
<evidence type="ECO:0000313" key="11">
    <source>
        <dbReference type="Proteomes" id="UP000078046"/>
    </source>
</evidence>
<dbReference type="EMBL" id="LWCA01000127">
    <property type="protein sequence ID" value="OAF70631.1"/>
    <property type="molecule type" value="Genomic_DNA"/>
</dbReference>
<organism evidence="10 11">
    <name type="scientific">Intoshia linei</name>
    <dbReference type="NCBI Taxonomy" id="1819745"/>
    <lineage>
        <taxon>Eukaryota</taxon>
        <taxon>Metazoa</taxon>
        <taxon>Spiralia</taxon>
        <taxon>Lophotrochozoa</taxon>
        <taxon>Mesozoa</taxon>
        <taxon>Orthonectida</taxon>
        <taxon>Rhopaluridae</taxon>
        <taxon>Intoshia</taxon>
    </lineage>
</organism>
<dbReference type="PANTHER" id="PTHR48021:SF1">
    <property type="entry name" value="GH07001P-RELATED"/>
    <property type="match status" value="1"/>
</dbReference>
<dbReference type="FunFam" id="1.20.1250.20:FF:000218">
    <property type="entry name" value="facilitated trehalose transporter Tret1"/>
    <property type="match status" value="1"/>
</dbReference>
<feature type="transmembrane region" description="Helical" evidence="8">
    <location>
        <begin position="241"/>
        <end position="259"/>
    </location>
</feature>
<dbReference type="PROSITE" id="PS00216">
    <property type="entry name" value="SUGAR_TRANSPORT_1"/>
    <property type="match status" value="1"/>
</dbReference>
<evidence type="ECO:0000259" key="9">
    <source>
        <dbReference type="PROSITE" id="PS50850"/>
    </source>
</evidence>
<feature type="transmembrane region" description="Helical" evidence="8">
    <location>
        <begin position="12"/>
        <end position="32"/>
    </location>
</feature>
<name>A0A177BAS1_9BILA</name>
<dbReference type="OrthoDB" id="6612291at2759"/>
<keyword evidence="7 8" id="KW-0472">Membrane</keyword>
<dbReference type="Proteomes" id="UP000078046">
    <property type="component" value="Unassembled WGS sequence"/>
</dbReference>
<dbReference type="PROSITE" id="PS50850">
    <property type="entry name" value="MFS"/>
    <property type="match status" value="1"/>
</dbReference>
<dbReference type="PRINTS" id="PR00171">
    <property type="entry name" value="SUGRTRNSPORT"/>
</dbReference>
<feature type="transmembrane region" description="Helical" evidence="8">
    <location>
        <begin position="363"/>
        <end position="382"/>
    </location>
</feature>
<reference evidence="10 11" key="1">
    <citation type="submission" date="2016-04" db="EMBL/GenBank/DDBJ databases">
        <title>The genome of Intoshia linei affirms orthonectids as highly simplified spiralians.</title>
        <authorList>
            <person name="Mikhailov K.V."/>
            <person name="Slusarev G.S."/>
            <person name="Nikitin M.A."/>
            <person name="Logacheva M.D."/>
            <person name="Penin A."/>
            <person name="Aleoshin V."/>
            <person name="Panchin Y.V."/>
        </authorList>
    </citation>
    <scope>NUCLEOTIDE SEQUENCE [LARGE SCALE GENOMIC DNA]</scope>
    <source>
        <strain evidence="10">Intl2013</strain>
        <tissue evidence="10">Whole animal</tissue>
    </source>
</reference>
<dbReference type="InterPro" id="IPR005828">
    <property type="entry name" value="MFS_sugar_transport-like"/>
</dbReference>
<dbReference type="InterPro" id="IPR003663">
    <property type="entry name" value="Sugar/inositol_transpt"/>
</dbReference>
<feature type="transmembrane region" description="Helical" evidence="8">
    <location>
        <begin position="426"/>
        <end position="444"/>
    </location>
</feature>
<evidence type="ECO:0000256" key="8">
    <source>
        <dbReference type="SAM" id="Phobius"/>
    </source>
</evidence>
<proteinExistence type="predicted"/>
<evidence type="ECO:0000256" key="5">
    <source>
        <dbReference type="ARBA" id="ARBA00022692"/>
    </source>
</evidence>
<sequence length="466" mass="51400">MGFNIFAYITKNLLYVYFICFCAGFSFGYTIGFSSYMGPALIAEGSLNKTNASWFTSLMTIGTIFGILLAAIITERLGRKPGVIVTLLMSVVGWTCLLSHIYLLNIGRFITGLSSGLMITVIPTYLVEISPKDLRGRAGFSSQISICIGILAAYSSGSYISPRYNALPPLILCMLGLCGSFIIPESPRYLLVSNLRTKARVALLWLRGPGQGSFDEEFEDIDLSARTNEGKVKFLSMFTQPILRATLIVGIILMTLQQLTGINVMLFHAVSIYDTIQMQINVSNNVTVVNDVQTHQLNLMNLASKTVVIAIVQCGATVASFFIADRVGRRKLVIFSGIGMSFSLFLMATCTVSAKLYYFSCAFSLYIIMFSVGWGPVPILALSEMLPTRIRIKASMICIIIAWTVSFFLLHFHIKLLAYIGASPYFTMYALFCLLGAYLIYKCLPETLGKSLESIERDLISTSTKI</sequence>
<keyword evidence="6 8" id="KW-1133">Transmembrane helix</keyword>
<evidence type="ECO:0000256" key="2">
    <source>
        <dbReference type="ARBA" id="ARBA00022448"/>
    </source>
</evidence>